<reference evidence="1 2" key="1">
    <citation type="journal article" date="2019" name="bioRxiv">
        <title>Bacteria contribute to plant secondary compound degradation in a generalist herbivore system.</title>
        <authorList>
            <person name="Francoeur C.B."/>
            <person name="Khadempour L."/>
            <person name="Moreira-Soto R.D."/>
            <person name="Gotting K."/>
            <person name="Book A.J."/>
            <person name="Pinto-Tomas A.A."/>
            <person name="Keefover-Ring K."/>
            <person name="Currie C.R."/>
        </authorList>
    </citation>
    <scope>NUCLEOTIDE SEQUENCE [LARGE SCALE GENOMIC DNA]</scope>
    <source>
        <strain evidence="1">Acro-835</strain>
    </source>
</reference>
<comment type="caution">
    <text evidence="1">The sequence shown here is derived from an EMBL/GenBank/DDBJ whole genome shotgun (WGS) entry which is preliminary data.</text>
</comment>
<organism evidence="1 2">
    <name type="scientific">Candidatus Pantoea multigeneris</name>
    <dbReference type="NCBI Taxonomy" id="2608357"/>
    <lineage>
        <taxon>Bacteria</taxon>
        <taxon>Pseudomonadati</taxon>
        <taxon>Pseudomonadota</taxon>
        <taxon>Gammaproteobacteria</taxon>
        <taxon>Enterobacterales</taxon>
        <taxon>Erwiniaceae</taxon>
        <taxon>Pantoea</taxon>
    </lineage>
</organism>
<proteinExistence type="predicted"/>
<protein>
    <submittedName>
        <fullName evidence="1">Antirestriction protein ArdA</fullName>
    </submittedName>
</protein>
<dbReference type="Proteomes" id="UP001515683">
    <property type="component" value="Unassembled WGS sequence"/>
</dbReference>
<dbReference type="EMBL" id="VWXF01000011">
    <property type="protein sequence ID" value="NIF24032.1"/>
    <property type="molecule type" value="Genomic_DNA"/>
</dbReference>
<gene>
    <name evidence="1" type="ORF">F3J40_20910</name>
</gene>
<dbReference type="Gene3D" id="1.10.10.1190">
    <property type="entry name" value="Antirestriction protein ArdA, domain 3"/>
    <property type="match status" value="1"/>
</dbReference>
<dbReference type="RefSeq" id="WP_167017770.1">
    <property type="nucleotide sequence ID" value="NZ_VWXF01000011.1"/>
</dbReference>
<sequence>MHTVTTPAVYVGTWHKYNCGSIYGKWFDLLEFDDKESFLAACLALHADEADPELMFQDWEGFPGDKGAECSIDWDFIEAFREARNNGMEAAFLAWLQTGADGNYQAFESAYLCEAESEEAYAIETVSDNGLLDSMPSNLRGYFDYEAYARDLFMDGYVFSDGYVFVNR</sequence>
<accession>A0ABX0RHS2</accession>
<dbReference type="Pfam" id="PF07275">
    <property type="entry name" value="ArdA"/>
    <property type="match status" value="1"/>
</dbReference>
<evidence type="ECO:0000313" key="2">
    <source>
        <dbReference type="Proteomes" id="UP001515683"/>
    </source>
</evidence>
<evidence type="ECO:0000313" key="1">
    <source>
        <dbReference type="EMBL" id="NIF24032.1"/>
    </source>
</evidence>
<dbReference type="InterPro" id="IPR041895">
    <property type="entry name" value="ArdA_dom1"/>
</dbReference>
<name>A0ABX0RHS2_9GAMM</name>
<dbReference type="Gene3D" id="3.10.20.480">
    <property type="entry name" value="Antirestriction protein ArdA, domain 1"/>
    <property type="match status" value="1"/>
</dbReference>
<dbReference type="InterPro" id="IPR009899">
    <property type="entry name" value="ArdA"/>
</dbReference>
<dbReference type="InterPro" id="IPR041893">
    <property type="entry name" value="ArdA_dom3"/>
</dbReference>
<keyword evidence="2" id="KW-1185">Reference proteome</keyword>